<keyword evidence="1" id="KW-0202">Cytokine</keyword>
<dbReference type="InterPro" id="IPR001811">
    <property type="entry name" value="Chemokine_IL8-like_dom"/>
</dbReference>
<dbReference type="GO" id="GO:0005125">
    <property type="term" value="F:cytokine activity"/>
    <property type="evidence" value="ECO:0007669"/>
    <property type="project" value="UniProtKB-KW"/>
</dbReference>
<dbReference type="SUPFAM" id="SSF54117">
    <property type="entry name" value="Interleukin 8-like chemokines"/>
    <property type="match status" value="1"/>
</dbReference>
<name>A0ABD1IW58_9TELE</name>
<organism evidence="4 5">
    <name type="scientific">Coilia grayii</name>
    <name type="common">Gray's grenadier anchovy</name>
    <dbReference type="NCBI Taxonomy" id="363190"/>
    <lineage>
        <taxon>Eukaryota</taxon>
        <taxon>Metazoa</taxon>
        <taxon>Chordata</taxon>
        <taxon>Craniata</taxon>
        <taxon>Vertebrata</taxon>
        <taxon>Euteleostomi</taxon>
        <taxon>Actinopterygii</taxon>
        <taxon>Neopterygii</taxon>
        <taxon>Teleostei</taxon>
        <taxon>Clupei</taxon>
        <taxon>Clupeiformes</taxon>
        <taxon>Clupeoidei</taxon>
        <taxon>Engraulidae</taxon>
        <taxon>Coilinae</taxon>
        <taxon>Coilia</taxon>
    </lineage>
</organism>
<accession>A0ABD1IW58</accession>
<comment type="caution">
    <text evidence="4">The sequence shown here is derived from an EMBL/GenBank/DDBJ whole genome shotgun (WGS) entry which is preliminary data.</text>
</comment>
<dbReference type="Pfam" id="PF00048">
    <property type="entry name" value="IL8"/>
    <property type="match status" value="1"/>
</dbReference>
<protein>
    <recommendedName>
        <fullName evidence="3">Chemokine interleukin-8-like domain-containing protein</fullName>
    </recommendedName>
</protein>
<dbReference type="GO" id="GO:0005615">
    <property type="term" value="C:extracellular space"/>
    <property type="evidence" value="ECO:0007669"/>
    <property type="project" value="UniProtKB-KW"/>
</dbReference>
<evidence type="ECO:0000259" key="3">
    <source>
        <dbReference type="SMART" id="SM00199"/>
    </source>
</evidence>
<feature type="domain" description="Chemokine interleukin-8-like" evidence="3">
    <location>
        <begin position="26"/>
        <end position="95"/>
    </location>
</feature>
<evidence type="ECO:0000313" key="5">
    <source>
        <dbReference type="Proteomes" id="UP001591681"/>
    </source>
</evidence>
<dbReference type="SMART" id="SM00199">
    <property type="entry name" value="SCY"/>
    <property type="match status" value="1"/>
</dbReference>
<evidence type="ECO:0000313" key="4">
    <source>
        <dbReference type="EMBL" id="KAL2079208.1"/>
    </source>
</evidence>
<dbReference type="AlphaFoldDB" id="A0ABD1IW58"/>
<gene>
    <name evidence="4" type="ORF">ACEWY4_024952</name>
</gene>
<reference evidence="4 5" key="1">
    <citation type="submission" date="2024-09" db="EMBL/GenBank/DDBJ databases">
        <title>A chromosome-level genome assembly of Gray's grenadier anchovy, Coilia grayii.</title>
        <authorList>
            <person name="Fu Z."/>
        </authorList>
    </citation>
    <scope>NUCLEOTIDE SEQUENCE [LARGE SCALE GENOMIC DNA]</scope>
    <source>
        <strain evidence="4">G4</strain>
        <tissue evidence="4">Muscle</tissue>
    </source>
</reference>
<dbReference type="EMBL" id="JBHFQA010000022">
    <property type="protein sequence ID" value="KAL2079208.1"/>
    <property type="molecule type" value="Genomic_DNA"/>
</dbReference>
<dbReference type="InterPro" id="IPR036048">
    <property type="entry name" value="Interleukin_8-like_sf"/>
</dbReference>
<keyword evidence="5" id="KW-1185">Reference proteome</keyword>
<proteinExistence type="predicted"/>
<feature type="chain" id="PRO_5044776926" description="Chemokine interleukin-8-like domain-containing protein" evidence="2">
    <location>
        <begin position="23"/>
        <end position="148"/>
    </location>
</feature>
<feature type="signal peptide" evidence="2">
    <location>
        <begin position="1"/>
        <end position="22"/>
    </location>
</feature>
<evidence type="ECO:0000256" key="2">
    <source>
        <dbReference type="SAM" id="SignalP"/>
    </source>
</evidence>
<evidence type="ECO:0000256" key="1">
    <source>
        <dbReference type="ARBA" id="ARBA00022514"/>
    </source>
</evidence>
<keyword evidence="2" id="KW-0732">Signal</keyword>
<sequence length="148" mass="16302">MNTTLALTVVLLVAMTALETESGPIFLRCQCNKVLPDDMVKNKTMNPLSVRGINRYPAGAHCKNEEVIIEFLRRKLCVNPKAEWVISLEKIIQQRAFANVKTNNTLVITANATVITNTTVIAGNNATMITGNNTITQELQLTLDTSKD</sequence>
<dbReference type="Gene3D" id="2.40.50.40">
    <property type="match status" value="1"/>
</dbReference>
<dbReference type="Proteomes" id="UP001591681">
    <property type="component" value="Unassembled WGS sequence"/>
</dbReference>